<dbReference type="InterPro" id="IPR037524">
    <property type="entry name" value="PA14/GLEYA"/>
</dbReference>
<dbReference type="SUPFAM" id="SSF56988">
    <property type="entry name" value="Anthrax protective antigen"/>
    <property type="match status" value="1"/>
</dbReference>
<feature type="domain" description="PA14" evidence="2">
    <location>
        <begin position="74"/>
        <end position="225"/>
    </location>
</feature>
<dbReference type="EMBL" id="CAJNOK010001705">
    <property type="protein sequence ID" value="CAF0825854.1"/>
    <property type="molecule type" value="Genomic_DNA"/>
</dbReference>
<sequence>MNKEVDGQFRTYFITKRNINRTFFFTAILFLFEILLCYYNSLTTIVNVLPFSPPSPTATGPCVANLSADIGLPPSNFRLYLEWFSNTGFSQETNQTNVVTYCSQLGINGTNAISDPSCQIPNKYLNSTEFSLRWTGVLTVPITGNYTFYCYYPLEYSNLLLWIDDQILCPIDNYTAISLPLSTELSVPVRMEYIHWNKEISATKLVIQVHWKRINDKKNTQSESELIPSCVLNGCTSYPEQRRHFLSDQLLHSGWNTYSLSSMTTHVFMPDGFAVSLSLYNSETRTVWTDFHVENVKLPPIYYHSGLVATLANGEKYLVHKGDQWGINENTVVVRPDQMSKRWYLHDDPIKPSTTLRLGDLVKTGGQKPYDHLSSNCNHAVQTIKATARGGAHGEICKMP</sequence>
<dbReference type="EMBL" id="CAJOBA010001705">
    <property type="protein sequence ID" value="CAF3610366.1"/>
    <property type="molecule type" value="Genomic_DNA"/>
</dbReference>
<evidence type="ECO:0000313" key="5">
    <source>
        <dbReference type="Proteomes" id="UP000682733"/>
    </source>
</evidence>
<evidence type="ECO:0000256" key="1">
    <source>
        <dbReference type="SAM" id="Phobius"/>
    </source>
</evidence>
<keyword evidence="1" id="KW-0472">Membrane</keyword>
<evidence type="ECO:0000259" key="2">
    <source>
        <dbReference type="PROSITE" id="PS51820"/>
    </source>
</evidence>
<feature type="transmembrane region" description="Helical" evidence="1">
    <location>
        <begin position="21"/>
        <end position="41"/>
    </location>
</feature>
<organism evidence="4 5">
    <name type="scientific">Didymodactylos carnosus</name>
    <dbReference type="NCBI Taxonomy" id="1234261"/>
    <lineage>
        <taxon>Eukaryota</taxon>
        <taxon>Metazoa</taxon>
        <taxon>Spiralia</taxon>
        <taxon>Gnathifera</taxon>
        <taxon>Rotifera</taxon>
        <taxon>Eurotatoria</taxon>
        <taxon>Bdelloidea</taxon>
        <taxon>Philodinida</taxon>
        <taxon>Philodinidae</taxon>
        <taxon>Didymodactylos</taxon>
    </lineage>
</organism>
<proteinExistence type="predicted"/>
<dbReference type="InterPro" id="IPR011658">
    <property type="entry name" value="PA14_dom"/>
</dbReference>
<gene>
    <name evidence="3" type="ORF">OVA965_LOCUS5892</name>
    <name evidence="4" type="ORF">TMI583_LOCUS5889</name>
</gene>
<evidence type="ECO:0000313" key="3">
    <source>
        <dbReference type="EMBL" id="CAF0825854.1"/>
    </source>
</evidence>
<reference evidence="4" key="1">
    <citation type="submission" date="2021-02" db="EMBL/GenBank/DDBJ databases">
        <authorList>
            <person name="Nowell W R."/>
        </authorList>
    </citation>
    <scope>NUCLEOTIDE SEQUENCE</scope>
</reference>
<dbReference type="Proteomes" id="UP000682733">
    <property type="component" value="Unassembled WGS sequence"/>
</dbReference>
<keyword evidence="1" id="KW-0812">Transmembrane</keyword>
<dbReference type="AlphaFoldDB" id="A0A8S2HDY3"/>
<evidence type="ECO:0000313" key="4">
    <source>
        <dbReference type="EMBL" id="CAF3610366.1"/>
    </source>
</evidence>
<name>A0A8S2HDY3_9BILA</name>
<comment type="caution">
    <text evidence="4">The sequence shown here is derived from an EMBL/GenBank/DDBJ whole genome shotgun (WGS) entry which is preliminary data.</text>
</comment>
<protein>
    <recommendedName>
        <fullName evidence="2">PA14 domain-containing protein</fullName>
    </recommendedName>
</protein>
<dbReference type="Proteomes" id="UP000677228">
    <property type="component" value="Unassembled WGS sequence"/>
</dbReference>
<dbReference type="Pfam" id="PF07691">
    <property type="entry name" value="PA14"/>
    <property type="match status" value="1"/>
</dbReference>
<accession>A0A8S2HDY3</accession>
<dbReference type="PROSITE" id="PS51820">
    <property type="entry name" value="PA14"/>
    <property type="match status" value="1"/>
</dbReference>
<keyword evidence="1" id="KW-1133">Transmembrane helix</keyword>
<dbReference type="Gene3D" id="3.90.182.10">
    <property type="entry name" value="Toxin - Anthrax Protective Antigen,domain 1"/>
    <property type="match status" value="1"/>
</dbReference>